<dbReference type="Pfam" id="PF00156">
    <property type="entry name" value="Pribosyltran"/>
    <property type="match status" value="1"/>
</dbReference>
<feature type="domain" description="Phosphoribosyltransferase" evidence="3">
    <location>
        <begin position="16"/>
        <end position="160"/>
    </location>
</feature>
<proteinExistence type="predicted"/>
<evidence type="ECO:0000313" key="5">
    <source>
        <dbReference type="Proteomes" id="UP001232536"/>
    </source>
</evidence>
<evidence type="ECO:0000256" key="2">
    <source>
        <dbReference type="ARBA" id="ARBA00022679"/>
    </source>
</evidence>
<dbReference type="PANTHER" id="PTHR43363:SF1">
    <property type="entry name" value="HYPOXANTHINE-GUANINE PHOSPHORIBOSYLTRANSFERASE"/>
    <property type="match status" value="1"/>
</dbReference>
<accession>A0ABT9DD73</accession>
<keyword evidence="5" id="KW-1185">Reference proteome</keyword>
<protein>
    <submittedName>
        <fullName evidence="4">Phosphoribosyltransferase family protein</fullName>
    </submittedName>
</protein>
<dbReference type="RefSeq" id="WP_304600936.1">
    <property type="nucleotide sequence ID" value="NZ_JAUQYO010000001.1"/>
</dbReference>
<dbReference type="CDD" id="cd06223">
    <property type="entry name" value="PRTases_typeI"/>
    <property type="match status" value="1"/>
</dbReference>
<sequence>MTDETPEGTDLPSDREVLTWELLGEATRHLAQAVVDSGFAVDVVVAVARGGLPAGGAMAYALGTKAVGTLNVEFYTGVDQRLAAPAVLPPLLDTDALTGLHALVVDDVADTGETLALVRDLMAQHCAQVRTAVLYAKSRSVIEPDYVWRRTDRWITFPWSALPVVSGDTPVARAVEADTVALAAEPGADTGEQPEA</sequence>
<dbReference type="SUPFAM" id="SSF53271">
    <property type="entry name" value="PRTase-like"/>
    <property type="match status" value="1"/>
</dbReference>
<reference evidence="4 5" key="1">
    <citation type="submission" date="2023-07" db="EMBL/GenBank/DDBJ databases">
        <title>Description of novel actinomycetes strains, isolated from tidal flat sediment.</title>
        <authorList>
            <person name="Lu C."/>
        </authorList>
    </citation>
    <scope>NUCLEOTIDE SEQUENCE [LARGE SCALE GENOMIC DNA]</scope>
    <source>
        <strain evidence="4 5">SYSU T00b441</strain>
    </source>
</reference>
<dbReference type="PANTHER" id="PTHR43363">
    <property type="entry name" value="HYPOXANTHINE PHOSPHORIBOSYLTRANSFERASE"/>
    <property type="match status" value="1"/>
</dbReference>
<dbReference type="EMBL" id="JAUQYP010000001">
    <property type="protein sequence ID" value="MDO8107306.1"/>
    <property type="molecule type" value="Genomic_DNA"/>
</dbReference>
<comment type="caution">
    <text evidence="4">The sequence shown here is derived from an EMBL/GenBank/DDBJ whole genome shotgun (WGS) entry which is preliminary data.</text>
</comment>
<keyword evidence="1 4" id="KW-0328">Glycosyltransferase</keyword>
<dbReference type="Gene3D" id="3.40.50.2020">
    <property type="match status" value="1"/>
</dbReference>
<evidence type="ECO:0000256" key="1">
    <source>
        <dbReference type="ARBA" id="ARBA00022676"/>
    </source>
</evidence>
<gene>
    <name evidence="4" type="ORF">Q6348_08880</name>
</gene>
<evidence type="ECO:0000313" key="4">
    <source>
        <dbReference type="EMBL" id="MDO8107306.1"/>
    </source>
</evidence>
<dbReference type="InterPro" id="IPR000836">
    <property type="entry name" value="PRTase_dom"/>
</dbReference>
<dbReference type="GO" id="GO:0016757">
    <property type="term" value="F:glycosyltransferase activity"/>
    <property type="evidence" value="ECO:0007669"/>
    <property type="project" value="UniProtKB-KW"/>
</dbReference>
<name>A0ABT9DD73_9CELL</name>
<dbReference type="Proteomes" id="UP001232536">
    <property type="component" value="Unassembled WGS sequence"/>
</dbReference>
<evidence type="ECO:0000259" key="3">
    <source>
        <dbReference type="Pfam" id="PF00156"/>
    </source>
</evidence>
<dbReference type="InterPro" id="IPR029057">
    <property type="entry name" value="PRTase-like"/>
</dbReference>
<keyword evidence="2" id="KW-0808">Transferase</keyword>
<organism evidence="4 5">
    <name type="scientific">Actinotalea lenta</name>
    <dbReference type="NCBI Taxonomy" id="3064654"/>
    <lineage>
        <taxon>Bacteria</taxon>
        <taxon>Bacillati</taxon>
        <taxon>Actinomycetota</taxon>
        <taxon>Actinomycetes</taxon>
        <taxon>Micrococcales</taxon>
        <taxon>Cellulomonadaceae</taxon>
        <taxon>Actinotalea</taxon>
    </lineage>
</organism>